<dbReference type="Pfam" id="PF18555">
    <property type="entry name" value="MobL"/>
    <property type="match status" value="1"/>
</dbReference>
<accession>A0A7G9WHI9</accession>
<reference evidence="1 2" key="1">
    <citation type="submission" date="2020-08" db="EMBL/GenBank/DDBJ databases">
        <authorList>
            <person name="Ren C."/>
            <person name="Gu Y."/>
            <person name="Xu Y."/>
        </authorList>
    </citation>
    <scope>NUCLEOTIDE SEQUENCE [LARGE SCALE GENOMIC DNA]</scope>
    <source>
        <strain evidence="1 2">LBM18003</strain>
    </source>
</reference>
<protein>
    <submittedName>
        <fullName evidence="1">Uncharacterized protein</fullName>
    </submittedName>
</protein>
<dbReference type="NCBIfam" id="NF041498">
    <property type="entry name" value="MobP2"/>
    <property type="match status" value="1"/>
</dbReference>
<dbReference type="RefSeq" id="WP_212507215.1">
    <property type="nucleotide sequence ID" value="NZ_CP060696.1"/>
</dbReference>
<dbReference type="InterPro" id="IPR048101">
    <property type="entry name" value="MobP2"/>
</dbReference>
<evidence type="ECO:0000313" key="1">
    <source>
        <dbReference type="EMBL" id="QNO18151.1"/>
    </source>
</evidence>
<evidence type="ECO:0000313" key="2">
    <source>
        <dbReference type="Proteomes" id="UP000516046"/>
    </source>
</evidence>
<gene>
    <name evidence="1" type="ORF">H6X83_00315</name>
</gene>
<proteinExistence type="predicted"/>
<dbReference type="EMBL" id="CP060696">
    <property type="protein sequence ID" value="QNO18151.1"/>
    <property type="molecule type" value="Genomic_DNA"/>
</dbReference>
<dbReference type="KEGG" id="caml:H6X83_00315"/>
<dbReference type="InterPro" id="IPR041073">
    <property type="entry name" value="MobL"/>
</dbReference>
<name>A0A7G9WHI9_9FIRM</name>
<dbReference type="Proteomes" id="UP000516046">
    <property type="component" value="Chromosome"/>
</dbReference>
<sequence>MEDRITPGIVLCSKFALPNQKAYGRYVDYVDRKNAVKKSEFAQYTDYMDNPLKQQSYSHCNALFTAQSDHLTAAEKSLFKKRLHAAQQNGSPLWQNVISFKNDWLAKNGLYSTQNHTVNEVAVRSAVRQAMRVMLKNEQMPAAVWAAAIHYNTGNLHIHIAVAEPFPTRPLQEWHGKMVRRGKLKESTLDKMKSAVVNRLVDRSPEQQRLNDVMRKSLLASVPSDLWTVNKELRQSFLSLYGRLPPDRRLWKYNMNTLQKLRPVIDSLSRECFTRYHYVEYQNFQHLLKQEEQFLKSAYGESRNFAANKTRDLYTRMGNVILSAARRYDLQCHTDYTKRYSKQTVSGSISAAFHAVCRRAARNACLDRALSSLRKAVSFTRETEQAQQAYKQLQTAIQRAELEQEQPFAYKNNLYFGV</sequence>
<keyword evidence="2" id="KW-1185">Reference proteome</keyword>
<dbReference type="AlphaFoldDB" id="A0A7G9WHI9"/>
<organism evidence="1 2">
    <name type="scientific">Caproicibacterium amylolyticum</name>
    <dbReference type="NCBI Taxonomy" id="2766537"/>
    <lineage>
        <taxon>Bacteria</taxon>
        <taxon>Bacillati</taxon>
        <taxon>Bacillota</taxon>
        <taxon>Clostridia</taxon>
        <taxon>Eubacteriales</taxon>
        <taxon>Oscillospiraceae</taxon>
        <taxon>Caproicibacterium</taxon>
    </lineage>
</organism>